<dbReference type="EMBL" id="BALG01000016">
    <property type="protein sequence ID" value="GAC40918.1"/>
    <property type="molecule type" value="Genomic_DNA"/>
</dbReference>
<protein>
    <submittedName>
        <fullName evidence="3">Uncharacterized protein</fullName>
    </submittedName>
</protein>
<evidence type="ECO:0000313" key="4">
    <source>
        <dbReference type="Proteomes" id="UP000029453"/>
    </source>
</evidence>
<feature type="region of interest" description="Disordered" evidence="1">
    <location>
        <begin position="28"/>
        <end position="48"/>
    </location>
</feature>
<feature type="compositionally biased region" description="Low complexity" evidence="1">
    <location>
        <begin position="31"/>
        <end position="46"/>
    </location>
</feature>
<keyword evidence="4" id="KW-1185">Reference proteome</keyword>
<sequence>MFQPWLIRWGFCLLIVMLAAGCAHTSSSPTPAAGQSNASGNANPNPFEAGKEERVILGDLGHGLVNPDRDENGDMRPLRYNGGELTIPYAVNASGKAKNVGFLVFIDGIPQPYKMNTTDTSYAYAHVGVGAG</sequence>
<proteinExistence type="predicted"/>
<organism evidence="3 4">
    <name type="scientific">Paenibacillus popilliae ATCC 14706</name>
    <dbReference type="NCBI Taxonomy" id="1212764"/>
    <lineage>
        <taxon>Bacteria</taxon>
        <taxon>Bacillati</taxon>
        <taxon>Bacillota</taxon>
        <taxon>Bacilli</taxon>
        <taxon>Bacillales</taxon>
        <taxon>Paenibacillaceae</taxon>
        <taxon>Paenibacillus</taxon>
    </lineage>
</organism>
<keyword evidence="2" id="KW-0732">Signal</keyword>
<comment type="caution">
    <text evidence="3">The sequence shown here is derived from an EMBL/GenBank/DDBJ whole genome shotgun (WGS) entry which is preliminary data.</text>
</comment>
<reference evidence="3 4" key="1">
    <citation type="submission" date="2012-10" db="EMBL/GenBank/DDBJ databases">
        <title>Draft Genome Sequence of Paenibacillus popilliae ATCC 14706T.</title>
        <authorList>
            <person name="Iiyama K."/>
            <person name="Mori K."/>
            <person name="Mon H."/>
            <person name="Chieda Y."/>
            <person name="Lee J.M."/>
            <person name="Kusakabe T."/>
            <person name="Tashiro K."/>
            <person name="Asano S."/>
            <person name="Yasunaga-Aoki C."/>
            <person name="Shimizu S."/>
        </authorList>
    </citation>
    <scope>NUCLEOTIDE SEQUENCE [LARGE SCALE GENOMIC DNA]</scope>
    <source>
        <strain evidence="3 4">ATCC 14706</strain>
    </source>
</reference>
<feature type="chain" id="PRO_5039549701" evidence="2">
    <location>
        <begin position="26"/>
        <end position="132"/>
    </location>
</feature>
<feature type="signal peptide" evidence="2">
    <location>
        <begin position="1"/>
        <end position="25"/>
    </location>
</feature>
<gene>
    <name evidence="3" type="ORF">PPOP_0258</name>
</gene>
<dbReference type="AlphaFoldDB" id="M9M1E3"/>
<dbReference type="Proteomes" id="UP000029453">
    <property type="component" value="Unassembled WGS sequence"/>
</dbReference>
<evidence type="ECO:0000256" key="1">
    <source>
        <dbReference type="SAM" id="MobiDB-lite"/>
    </source>
</evidence>
<dbReference type="RefSeq" id="WP_006284169.1">
    <property type="nucleotide sequence ID" value="NZ_BALG01000016.1"/>
</dbReference>
<evidence type="ECO:0000256" key="2">
    <source>
        <dbReference type="SAM" id="SignalP"/>
    </source>
</evidence>
<evidence type="ECO:0000313" key="3">
    <source>
        <dbReference type="EMBL" id="GAC40918.1"/>
    </source>
</evidence>
<name>M9M1E3_PAEPP</name>
<accession>M9M1E3</accession>